<dbReference type="RefSeq" id="WP_066541910.1">
    <property type="nucleotide sequence ID" value="NZ_PDEA01000001.1"/>
</dbReference>
<comment type="similarity">
    <text evidence="2 7">Belongs to the flagella basal body rod proteins family.</text>
</comment>
<dbReference type="STRING" id="1219032.GCA_001515545_04098"/>
<feature type="domain" description="Flagellar hook protein FlgE/F/G-like D1" evidence="10">
    <location>
        <begin position="96"/>
        <end position="159"/>
    </location>
</feature>
<dbReference type="NCBIfam" id="TIGR02488">
    <property type="entry name" value="flgG_G_neg"/>
    <property type="match status" value="1"/>
</dbReference>
<dbReference type="GO" id="GO:0009426">
    <property type="term" value="C:bacterial-type flagellum basal body, distal rod"/>
    <property type="evidence" value="ECO:0007669"/>
    <property type="project" value="UniProtKB-UniRule"/>
</dbReference>
<comment type="subunit">
    <text evidence="7">The basal body constitutes a major portion of the flagellar organelle and consists of four rings (L,P,S, and M) mounted on a central rod. The rod consists of about 26 subunits of FlgG in the distal portion, and FlgB, FlgC and FlgF are thought to build up the proximal portion of the rod with about 6 subunits each.</text>
</comment>
<evidence type="ECO:0000259" key="10">
    <source>
        <dbReference type="Pfam" id="PF22692"/>
    </source>
</evidence>
<evidence type="ECO:0000256" key="5">
    <source>
        <dbReference type="ARBA" id="ARBA00032912"/>
    </source>
</evidence>
<feature type="domain" description="Flagellar basal-body/hook protein C-terminal" evidence="9">
    <location>
        <begin position="216"/>
        <end position="259"/>
    </location>
</feature>
<dbReference type="Pfam" id="PF06429">
    <property type="entry name" value="Flg_bbr_C"/>
    <property type="match status" value="1"/>
</dbReference>
<dbReference type="Proteomes" id="UP000220246">
    <property type="component" value="Unassembled WGS sequence"/>
</dbReference>
<dbReference type="AlphaFoldDB" id="A0A2A7URM8"/>
<dbReference type="NCBIfam" id="TIGR03506">
    <property type="entry name" value="FlgEFG_subfam"/>
    <property type="match status" value="2"/>
</dbReference>
<dbReference type="InterPro" id="IPR010930">
    <property type="entry name" value="Flg_bb/hook_C_dom"/>
</dbReference>
<evidence type="ECO:0000313" key="11">
    <source>
        <dbReference type="EMBL" id="PEH87933.1"/>
    </source>
</evidence>
<feature type="domain" description="Flagellar basal body rod protein N-terminal" evidence="8">
    <location>
        <begin position="5"/>
        <end position="35"/>
    </location>
</feature>
<comment type="caution">
    <text evidence="11">The sequence shown here is derived from an EMBL/GenBank/DDBJ whole genome shotgun (WGS) entry which is preliminary data.</text>
</comment>
<accession>A0A2A7URM8</accession>
<evidence type="ECO:0000256" key="4">
    <source>
        <dbReference type="ARBA" id="ARBA00023143"/>
    </source>
</evidence>
<keyword evidence="11" id="KW-0966">Cell projection</keyword>
<organism evidence="11 12">
    <name type="scientific">Comamonas terrigena</name>
    <dbReference type="NCBI Taxonomy" id="32013"/>
    <lineage>
        <taxon>Bacteria</taxon>
        <taxon>Pseudomonadati</taxon>
        <taxon>Pseudomonadota</taxon>
        <taxon>Betaproteobacteria</taxon>
        <taxon>Burkholderiales</taxon>
        <taxon>Comamonadaceae</taxon>
        <taxon>Comamonas</taxon>
    </lineage>
</organism>
<evidence type="ECO:0000256" key="6">
    <source>
        <dbReference type="NCBIfam" id="TIGR02488"/>
    </source>
</evidence>
<keyword evidence="11" id="KW-0969">Cilium</keyword>
<reference evidence="12" key="1">
    <citation type="submission" date="2017-09" db="EMBL/GenBank/DDBJ databases">
        <title>FDA dAtabase for Regulatory Grade micrObial Sequences (FDA-ARGOS): Supporting development and validation of Infectious Disease Dx tests.</title>
        <authorList>
            <person name="Minogue T."/>
            <person name="Wolcott M."/>
            <person name="Wasieloski L."/>
            <person name="Aguilar W."/>
            <person name="Moore D."/>
            <person name="Tallon L."/>
            <person name="Sadzewicz L."/>
            <person name="Ott S."/>
            <person name="Zhao X."/>
            <person name="Nagaraj S."/>
            <person name="Vavikolanu K."/>
            <person name="Aluvathingal J."/>
            <person name="Nadendla S."/>
            <person name="Sichtig H."/>
        </authorList>
    </citation>
    <scope>NUCLEOTIDE SEQUENCE [LARGE SCALE GENOMIC DNA]</scope>
    <source>
        <strain evidence="12">FDAARGOS_394</strain>
    </source>
</reference>
<proteinExistence type="inferred from homology"/>
<dbReference type="InterPro" id="IPR020013">
    <property type="entry name" value="Flagellar_FlgE/F/G"/>
</dbReference>
<sequence>MNPALLVSKTGLQAQDAKLQVIAHNLANVNTVGFKRNSAAFEDQFYEITRMPGSNSQGDNRVPAGVQLGTGVRLVSTHKQFTEGSMQNTSQQLDVAIVGNGFLQVLQANGDTAYTRAGQLQVDNEGRLVNANGLPLQPEITIPEGAKSVTISETGLVSAMVGTDATAQELGTLQLATFVNPAGLQAQGDNLYLVSQASGDAVLGEPGEAGFGTLRQFALESSNVQAVEEMVDMISAQRSYEMNTKVLSAADDMMRNLAQAA</sequence>
<dbReference type="PANTHER" id="PTHR30435">
    <property type="entry name" value="FLAGELLAR PROTEIN"/>
    <property type="match status" value="1"/>
</dbReference>
<protein>
    <recommendedName>
        <fullName evidence="3 6">Flagellar basal-body rod protein FlgG</fullName>
    </recommendedName>
    <alternativeName>
        <fullName evidence="5 7">Distal rod protein</fullName>
    </alternativeName>
</protein>
<dbReference type="InterPro" id="IPR053967">
    <property type="entry name" value="LlgE_F_G-like_D1"/>
</dbReference>
<dbReference type="Pfam" id="PF22692">
    <property type="entry name" value="LlgE_F_G_D1"/>
    <property type="match status" value="1"/>
</dbReference>
<dbReference type="InterPro" id="IPR012834">
    <property type="entry name" value="FlgG_G_neg"/>
</dbReference>
<gene>
    <name evidence="11" type="primary">flgG</name>
    <name evidence="11" type="ORF">CRM82_04235</name>
</gene>
<evidence type="ECO:0000259" key="9">
    <source>
        <dbReference type="Pfam" id="PF06429"/>
    </source>
</evidence>
<dbReference type="SUPFAM" id="SSF117143">
    <property type="entry name" value="Flagellar hook protein flgE"/>
    <property type="match status" value="1"/>
</dbReference>
<dbReference type="InterPro" id="IPR001444">
    <property type="entry name" value="Flag_bb_rod_N"/>
</dbReference>
<dbReference type="EMBL" id="PDEA01000001">
    <property type="protein sequence ID" value="PEH87933.1"/>
    <property type="molecule type" value="Genomic_DNA"/>
</dbReference>
<dbReference type="InterPro" id="IPR037925">
    <property type="entry name" value="FlgE/F/G-like"/>
</dbReference>
<evidence type="ECO:0000256" key="1">
    <source>
        <dbReference type="ARBA" id="ARBA00004117"/>
    </source>
</evidence>
<comment type="subcellular location">
    <subcellularLocation>
        <location evidence="1 7">Bacterial flagellum basal body</location>
    </subcellularLocation>
</comment>
<keyword evidence="11" id="KW-0282">Flagellum</keyword>
<dbReference type="Pfam" id="PF00460">
    <property type="entry name" value="Flg_bb_rod"/>
    <property type="match status" value="1"/>
</dbReference>
<evidence type="ECO:0000259" key="8">
    <source>
        <dbReference type="Pfam" id="PF00460"/>
    </source>
</evidence>
<evidence type="ECO:0000256" key="2">
    <source>
        <dbReference type="ARBA" id="ARBA00009677"/>
    </source>
</evidence>
<evidence type="ECO:0000256" key="7">
    <source>
        <dbReference type="RuleBase" id="RU362116"/>
    </source>
</evidence>
<evidence type="ECO:0000256" key="3">
    <source>
        <dbReference type="ARBA" id="ARBA00017948"/>
    </source>
</evidence>
<evidence type="ECO:0000313" key="12">
    <source>
        <dbReference type="Proteomes" id="UP000220246"/>
    </source>
</evidence>
<name>A0A2A7URM8_COMTR</name>
<dbReference type="PANTHER" id="PTHR30435:SF19">
    <property type="entry name" value="FLAGELLAR BASAL-BODY ROD PROTEIN FLGG"/>
    <property type="match status" value="1"/>
</dbReference>
<keyword evidence="4 7" id="KW-0975">Bacterial flagellum</keyword>
<dbReference type="GeneID" id="80799796"/>
<dbReference type="GO" id="GO:0071978">
    <property type="term" value="P:bacterial-type flagellum-dependent swarming motility"/>
    <property type="evidence" value="ECO:0007669"/>
    <property type="project" value="TreeGrafter"/>
</dbReference>
<dbReference type="OrthoDB" id="9804559at2"/>
<keyword evidence="12" id="KW-1185">Reference proteome</keyword>